<dbReference type="OrthoDB" id="9804333at2"/>
<sequence>MIVNVQHRWEMHCHSRFSDGRLSPEALLAEAQAKGVEHLALTDHDTARGYRYAVDQQLVPPGLTLYPGAEMSCLWHGRTLHIVGLGMDVYSDTWLAVEADLDQRRRRRFDRIIELLVRAGFELDVEQILQRAEFGVPARPHIADYLVETGQVSSLGSVYKRWLGQGKVGDVKQQWPELGETIDAIHRSGGMAVLAHPHRYKLTWTKARELLDDFTDAGGEAVEIACAGLHPDLRKFLVNQARERHLWVGGGSDFHGPEQKWISLGRYPSWPLDVPLVQDWLANQNAPVQSAVQAGNCSAVGLK</sequence>
<dbReference type="InterPro" id="IPR016195">
    <property type="entry name" value="Pol/histidinol_Pase-like"/>
</dbReference>
<dbReference type="InterPro" id="IPR004013">
    <property type="entry name" value="PHP_dom"/>
</dbReference>
<gene>
    <name evidence="2" type="ORF">MED297_13342</name>
</gene>
<dbReference type="Gene3D" id="3.20.20.140">
    <property type="entry name" value="Metal-dependent hydrolases"/>
    <property type="match status" value="1"/>
</dbReference>
<dbReference type="RefSeq" id="WP_008042550.1">
    <property type="nucleotide sequence ID" value="NZ_CH724149.1"/>
</dbReference>
<dbReference type="STRING" id="314283.MED297_13342"/>
<dbReference type="Pfam" id="PF02811">
    <property type="entry name" value="PHP"/>
    <property type="match status" value="1"/>
</dbReference>
<keyword evidence="3" id="KW-1185">Reference proteome</keyword>
<protein>
    <submittedName>
        <fullName evidence="2">Predicted metal-dependent phosphoesterase (PHP family) protein</fullName>
    </submittedName>
</protein>
<dbReference type="PANTHER" id="PTHR42924:SF3">
    <property type="entry name" value="POLYMERASE_HISTIDINOL PHOSPHATASE N-TERMINAL DOMAIN-CONTAINING PROTEIN"/>
    <property type="match status" value="1"/>
</dbReference>
<dbReference type="Proteomes" id="UP000005953">
    <property type="component" value="Unassembled WGS sequence"/>
</dbReference>
<dbReference type="SUPFAM" id="SSF89550">
    <property type="entry name" value="PHP domain-like"/>
    <property type="match status" value="1"/>
</dbReference>
<dbReference type="InterPro" id="IPR052018">
    <property type="entry name" value="PHP_domain"/>
</dbReference>
<dbReference type="GO" id="GO:0035312">
    <property type="term" value="F:5'-3' DNA exonuclease activity"/>
    <property type="evidence" value="ECO:0007669"/>
    <property type="project" value="TreeGrafter"/>
</dbReference>
<dbReference type="SMART" id="SM00481">
    <property type="entry name" value="POLIIIAc"/>
    <property type="match status" value="1"/>
</dbReference>
<dbReference type="CDD" id="cd07438">
    <property type="entry name" value="PHP_HisPPase_AMP"/>
    <property type="match status" value="1"/>
</dbReference>
<dbReference type="GO" id="GO:0004534">
    <property type="term" value="F:5'-3' RNA exonuclease activity"/>
    <property type="evidence" value="ECO:0007669"/>
    <property type="project" value="TreeGrafter"/>
</dbReference>
<comment type="caution">
    <text evidence="2">The sequence shown here is derived from an EMBL/GenBank/DDBJ whole genome shotgun (WGS) entry which is preliminary data.</text>
</comment>
<reference evidence="2 3" key="1">
    <citation type="submission" date="2006-02" db="EMBL/GenBank/DDBJ databases">
        <authorList>
            <person name="Pinhassi J."/>
            <person name="Pedros-Alio C."/>
            <person name="Ferriera S."/>
            <person name="Johnson J."/>
            <person name="Kravitz S."/>
            <person name="Halpern A."/>
            <person name="Remington K."/>
            <person name="Beeson K."/>
            <person name="Tran B."/>
            <person name="Rogers Y.-H."/>
            <person name="Friedman R."/>
            <person name="Venter J.C."/>
        </authorList>
    </citation>
    <scope>NUCLEOTIDE SEQUENCE [LARGE SCALE GENOMIC DNA]</scope>
    <source>
        <strain evidence="2 3">MED297</strain>
    </source>
</reference>
<evidence type="ECO:0000259" key="1">
    <source>
        <dbReference type="SMART" id="SM00481"/>
    </source>
</evidence>
<feature type="domain" description="Polymerase/histidinol phosphatase N-terminal" evidence="1">
    <location>
        <begin position="9"/>
        <end position="75"/>
    </location>
</feature>
<dbReference type="InterPro" id="IPR003141">
    <property type="entry name" value="Pol/His_phosphatase_N"/>
</dbReference>
<dbReference type="EMBL" id="AAOE01000005">
    <property type="protein sequence ID" value="EAR10210.1"/>
    <property type="molecule type" value="Genomic_DNA"/>
</dbReference>
<evidence type="ECO:0000313" key="3">
    <source>
        <dbReference type="Proteomes" id="UP000005953"/>
    </source>
</evidence>
<name>A4BCE4_9GAMM</name>
<proteinExistence type="predicted"/>
<dbReference type="AlphaFoldDB" id="A4BCE4"/>
<evidence type="ECO:0000313" key="2">
    <source>
        <dbReference type="EMBL" id="EAR10210.1"/>
    </source>
</evidence>
<organism evidence="2 3">
    <name type="scientific">Reinekea blandensis MED297</name>
    <dbReference type="NCBI Taxonomy" id="314283"/>
    <lineage>
        <taxon>Bacteria</taxon>
        <taxon>Pseudomonadati</taxon>
        <taxon>Pseudomonadota</taxon>
        <taxon>Gammaproteobacteria</taxon>
        <taxon>Oceanospirillales</taxon>
        <taxon>Saccharospirillaceae</taxon>
        <taxon>Reinekea</taxon>
    </lineage>
</organism>
<dbReference type="HOGENOM" id="CLU_067347_0_0_6"/>
<accession>A4BCE4</accession>
<dbReference type="PANTHER" id="PTHR42924">
    <property type="entry name" value="EXONUCLEASE"/>
    <property type="match status" value="1"/>
</dbReference>
<dbReference type="Gene3D" id="1.10.150.650">
    <property type="match status" value="1"/>
</dbReference>